<dbReference type="AlphaFoldDB" id="A0A852YHC0"/>
<dbReference type="GO" id="GO:0016491">
    <property type="term" value="F:oxidoreductase activity"/>
    <property type="evidence" value="ECO:0007669"/>
    <property type="project" value="TreeGrafter"/>
</dbReference>
<dbReference type="PANTHER" id="PTHR43677">
    <property type="entry name" value="SHORT-CHAIN DEHYDROGENASE/REDUCTASE"/>
    <property type="match status" value="1"/>
</dbReference>
<reference evidence="1 2" key="1">
    <citation type="submission" date="2020-07" db="EMBL/GenBank/DDBJ databases">
        <title>Sequencing the genomes of 1000 actinobacteria strains.</title>
        <authorList>
            <person name="Klenk H.-P."/>
        </authorList>
    </citation>
    <scope>NUCLEOTIDE SEQUENCE [LARGE SCALE GENOMIC DNA]</scope>
    <source>
        <strain evidence="1 2">DSM 23141</strain>
    </source>
</reference>
<comment type="caution">
    <text evidence="1">The sequence shown here is derived from an EMBL/GenBank/DDBJ whole genome shotgun (WGS) entry which is preliminary data.</text>
</comment>
<evidence type="ECO:0000313" key="1">
    <source>
        <dbReference type="EMBL" id="NYG98458.1"/>
    </source>
</evidence>
<proteinExistence type="predicted"/>
<dbReference type="Proteomes" id="UP000553888">
    <property type="component" value="Unassembled WGS sequence"/>
</dbReference>
<keyword evidence="2" id="KW-1185">Reference proteome</keyword>
<organism evidence="1 2">
    <name type="scientific">Schumannella luteola</name>
    <dbReference type="NCBI Taxonomy" id="472059"/>
    <lineage>
        <taxon>Bacteria</taxon>
        <taxon>Bacillati</taxon>
        <taxon>Actinomycetota</taxon>
        <taxon>Actinomycetes</taxon>
        <taxon>Micrococcales</taxon>
        <taxon>Microbacteriaceae</taxon>
        <taxon>Schumannella</taxon>
    </lineage>
</organism>
<protein>
    <submittedName>
        <fullName evidence="1">NADPH:quinone reductase-like Zn-dependent oxidoreductase</fullName>
    </submittedName>
</protein>
<dbReference type="PANTHER" id="PTHR43677:SF11">
    <property type="entry name" value="ZINC-CONTAINING ALCOHOL DEHYDROGENASE"/>
    <property type="match status" value="1"/>
</dbReference>
<dbReference type="InterPro" id="IPR051397">
    <property type="entry name" value="Zn-ADH-like_protein"/>
</dbReference>
<dbReference type="Gene3D" id="3.40.50.720">
    <property type="entry name" value="NAD(P)-binding Rossmann-like Domain"/>
    <property type="match status" value="1"/>
</dbReference>
<gene>
    <name evidence="1" type="ORF">BJ979_001084</name>
</gene>
<sequence length="324" mass="32302">MRAVTIPEAGAAPVAAEFPEPPNGAALTAYDLVAAGVHPVVKSRASGAHYSAGDVYPMVPGVDAVARHAEGRLVYTGWTPEPWGTMAERLSAPFGAPLPEGADPLAVAAGMNPAMSGWLPLAARAEEVGALGTVLVLGATGMAGGLAVQAARALGAERVVAAGRSADALGRLAAEGAVVASLEGADVDDGRAAAADALAVALDGHAPSIVLDFLWGPVAEAAFAALARASRADDAADITYVQIGSMAGADASVPSALLRSRRLRISGSGLGSIRRERLVATLPQVMAAIADGVLTPQAVPFGFDEVAAAWAYDGPGRAVVVPAA</sequence>
<name>A0A852YHC0_9MICO</name>
<evidence type="ECO:0000313" key="2">
    <source>
        <dbReference type="Proteomes" id="UP000553888"/>
    </source>
</evidence>
<dbReference type="RefSeq" id="WP_179565928.1">
    <property type="nucleotide sequence ID" value="NZ_JACBZY010000001.1"/>
</dbReference>
<dbReference type="InterPro" id="IPR036291">
    <property type="entry name" value="NAD(P)-bd_dom_sf"/>
</dbReference>
<accession>A0A852YHC0</accession>
<dbReference type="SUPFAM" id="SSF51735">
    <property type="entry name" value="NAD(P)-binding Rossmann-fold domains"/>
    <property type="match status" value="1"/>
</dbReference>
<dbReference type="EMBL" id="JACBZY010000001">
    <property type="protein sequence ID" value="NYG98458.1"/>
    <property type="molecule type" value="Genomic_DNA"/>
</dbReference>